<keyword evidence="2" id="KW-1185">Reference proteome</keyword>
<dbReference type="EMBL" id="JBHULX010000004">
    <property type="protein sequence ID" value="MFD2590708.1"/>
    <property type="molecule type" value="Genomic_DNA"/>
</dbReference>
<reference evidence="2" key="1">
    <citation type="journal article" date="2019" name="Int. J. Syst. Evol. Microbiol.">
        <title>The Global Catalogue of Microorganisms (GCM) 10K type strain sequencing project: providing services to taxonomists for standard genome sequencing and annotation.</title>
        <authorList>
            <consortium name="The Broad Institute Genomics Platform"/>
            <consortium name="The Broad Institute Genome Sequencing Center for Infectious Disease"/>
            <person name="Wu L."/>
            <person name="Ma J."/>
        </authorList>
    </citation>
    <scope>NUCLEOTIDE SEQUENCE [LARGE SCALE GENOMIC DNA]</scope>
    <source>
        <strain evidence="2">KCTC 42423</strain>
    </source>
</reference>
<dbReference type="Proteomes" id="UP001597459">
    <property type="component" value="Unassembled WGS sequence"/>
</dbReference>
<accession>A0ABW5N931</accession>
<comment type="caution">
    <text evidence="1">The sequence shown here is derived from an EMBL/GenBank/DDBJ whole genome shotgun (WGS) entry which is preliminary data.</text>
</comment>
<proteinExistence type="predicted"/>
<protein>
    <submittedName>
        <fullName evidence="1">Uncharacterized protein</fullName>
    </submittedName>
</protein>
<organism evidence="1 2">
    <name type="scientific">Aquimarina hainanensis</name>
    <dbReference type="NCBI Taxonomy" id="1578017"/>
    <lineage>
        <taxon>Bacteria</taxon>
        <taxon>Pseudomonadati</taxon>
        <taxon>Bacteroidota</taxon>
        <taxon>Flavobacteriia</taxon>
        <taxon>Flavobacteriales</taxon>
        <taxon>Flavobacteriaceae</taxon>
        <taxon>Aquimarina</taxon>
    </lineage>
</organism>
<sequence length="190" mass="22533">MSETYNIRSVSVRSRQTKMRLLMPSSMVEMFQQFLKETIENEVVVVNTNISMQIYYYSKNDYSHFIRESVLLYVMKRVGGTELKFQYGNDKQEVFEHFSAAMYSFAKYPQLFLAYSKKILYIKKKYPGSRFIMPVLIDFFEDVLRVLGEANKIPHIDKIKRAKNKSQSPETQEDILRRLVSEILLKKHNN</sequence>
<gene>
    <name evidence="1" type="ORF">ACFSTE_07665</name>
</gene>
<evidence type="ECO:0000313" key="1">
    <source>
        <dbReference type="EMBL" id="MFD2590708.1"/>
    </source>
</evidence>
<evidence type="ECO:0000313" key="2">
    <source>
        <dbReference type="Proteomes" id="UP001597459"/>
    </source>
</evidence>
<name>A0ABW5N931_9FLAO</name>